<reference evidence="1" key="1">
    <citation type="submission" date="2022-12" db="EMBL/GenBank/DDBJ databases">
        <title>Clostridium sp. nov., isolated from industrial wastewater.</title>
        <authorList>
            <person name="Jiayan W."/>
        </authorList>
    </citation>
    <scope>NUCLEOTIDE SEQUENCE</scope>
    <source>
        <strain evidence="1">ZC22-4</strain>
    </source>
</reference>
<comment type="caution">
    <text evidence="1">The sequence shown here is derived from an EMBL/GenBank/DDBJ whole genome shotgun (WGS) entry which is preliminary data.</text>
</comment>
<sequence length="59" mass="6721">MFKRGMQLKIRFKLGNGKGIKTFKGKIVILTKHFVVLQGEHYKTSFKFSDFKCGAAVVI</sequence>
<dbReference type="RefSeq" id="WP_268061257.1">
    <property type="nucleotide sequence ID" value="NZ_JAPQFJ010000008.1"/>
</dbReference>
<evidence type="ECO:0000313" key="2">
    <source>
        <dbReference type="Proteomes" id="UP001144612"/>
    </source>
</evidence>
<name>A0ABT4D978_9CLOT</name>
<accession>A0ABT4D978</accession>
<dbReference type="EMBL" id="JAPQFJ010000008">
    <property type="protein sequence ID" value="MCY6958842.1"/>
    <property type="molecule type" value="Genomic_DNA"/>
</dbReference>
<dbReference type="Proteomes" id="UP001144612">
    <property type="component" value="Unassembled WGS sequence"/>
</dbReference>
<protein>
    <submittedName>
        <fullName evidence="1">Uncharacterized protein</fullName>
    </submittedName>
</protein>
<gene>
    <name evidence="1" type="ORF">OW729_09530</name>
</gene>
<keyword evidence="2" id="KW-1185">Reference proteome</keyword>
<proteinExistence type="predicted"/>
<evidence type="ECO:0000313" key="1">
    <source>
        <dbReference type="EMBL" id="MCY6958842.1"/>
    </source>
</evidence>
<organism evidence="1 2">
    <name type="scientific">Clostridium brassicae</name>
    <dbReference type="NCBI Taxonomy" id="2999072"/>
    <lineage>
        <taxon>Bacteria</taxon>
        <taxon>Bacillati</taxon>
        <taxon>Bacillota</taxon>
        <taxon>Clostridia</taxon>
        <taxon>Eubacteriales</taxon>
        <taxon>Clostridiaceae</taxon>
        <taxon>Clostridium</taxon>
    </lineage>
</organism>